<feature type="transmembrane region" description="Helical" evidence="9">
    <location>
        <begin position="6"/>
        <end position="23"/>
    </location>
</feature>
<keyword evidence="9" id="KW-1133">Transmembrane helix</keyword>
<evidence type="ECO:0000256" key="4">
    <source>
        <dbReference type="ARBA" id="ARBA00022723"/>
    </source>
</evidence>
<dbReference type="Proteomes" id="UP001465976">
    <property type="component" value="Unassembled WGS sequence"/>
</dbReference>
<evidence type="ECO:0000256" key="9">
    <source>
        <dbReference type="SAM" id="Phobius"/>
    </source>
</evidence>
<evidence type="ECO:0000256" key="8">
    <source>
        <dbReference type="SAM" id="MobiDB-lite"/>
    </source>
</evidence>
<evidence type="ECO:0008006" key="12">
    <source>
        <dbReference type="Google" id="ProtNLM"/>
    </source>
</evidence>
<keyword evidence="9" id="KW-0472">Membrane</keyword>
<keyword evidence="4" id="KW-0479">Metal-binding</keyword>
<feature type="non-terminal residue" evidence="10">
    <location>
        <position position="142"/>
    </location>
</feature>
<evidence type="ECO:0000313" key="10">
    <source>
        <dbReference type="EMBL" id="KAL0573767.1"/>
    </source>
</evidence>
<dbReference type="PANTHER" id="PTHR46300">
    <property type="entry name" value="P450, PUTATIVE (EUROFUNG)-RELATED-RELATED"/>
    <property type="match status" value="1"/>
</dbReference>
<feature type="region of interest" description="Disordered" evidence="8">
    <location>
        <begin position="101"/>
        <end position="124"/>
    </location>
</feature>
<gene>
    <name evidence="10" type="ORF">V5O48_008179</name>
</gene>
<keyword evidence="7" id="KW-0503">Monooxygenase</keyword>
<keyword evidence="5" id="KW-0560">Oxidoreductase</keyword>
<sequence length="142" mass="15897">MFVLTPTHTLLVSVFIFLVFKLIKSRHRLPLPPGPPKLPIIGSLLHLPSEEVWETYKEWSDRYESDVIHIDAAGASMVVINSVEAATELLEKRSRIYSSRCGSYTSTPKGRPSPSTKAPSTNGLRPNGVGLELWFQAIRQRL</sequence>
<evidence type="ECO:0000256" key="2">
    <source>
        <dbReference type="ARBA" id="ARBA00010617"/>
    </source>
</evidence>
<keyword evidence="3" id="KW-0349">Heme</keyword>
<organism evidence="10 11">
    <name type="scientific">Marasmius crinis-equi</name>
    <dbReference type="NCBI Taxonomy" id="585013"/>
    <lineage>
        <taxon>Eukaryota</taxon>
        <taxon>Fungi</taxon>
        <taxon>Dikarya</taxon>
        <taxon>Basidiomycota</taxon>
        <taxon>Agaricomycotina</taxon>
        <taxon>Agaricomycetes</taxon>
        <taxon>Agaricomycetidae</taxon>
        <taxon>Agaricales</taxon>
        <taxon>Marasmiineae</taxon>
        <taxon>Marasmiaceae</taxon>
        <taxon>Marasmius</taxon>
    </lineage>
</organism>
<evidence type="ECO:0000256" key="5">
    <source>
        <dbReference type="ARBA" id="ARBA00023002"/>
    </source>
</evidence>
<dbReference type="EMBL" id="JBAHYK010000466">
    <property type="protein sequence ID" value="KAL0573767.1"/>
    <property type="molecule type" value="Genomic_DNA"/>
</dbReference>
<evidence type="ECO:0000256" key="1">
    <source>
        <dbReference type="ARBA" id="ARBA00001971"/>
    </source>
</evidence>
<reference evidence="10 11" key="1">
    <citation type="submission" date="2024-02" db="EMBL/GenBank/DDBJ databases">
        <title>A draft genome for the cacao thread blight pathogen Marasmius crinis-equi.</title>
        <authorList>
            <person name="Cohen S.P."/>
            <person name="Baruah I.K."/>
            <person name="Amoako-Attah I."/>
            <person name="Bukari Y."/>
            <person name="Meinhardt L.W."/>
            <person name="Bailey B.A."/>
        </authorList>
    </citation>
    <scope>NUCLEOTIDE SEQUENCE [LARGE SCALE GENOMIC DNA]</scope>
    <source>
        <strain evidence="10 11">GH-76</strain>
    </source>
</reference>
<name>A0ABR3FEL1_9AGAR</name>
<evidence type="ECO:0000313" key="11">
    <source>
        <dbReference type="Proteomes" id="UP001465976"/>
    </source>
</evidence>
<keyword evidence="11" id="KW-1185">Reference proteome</keyword>
<evidence type="ECO:0000256" key="3">
    <source>
        <dbReference type="ARBA" id="ARBA00022617"/>
    </source>
</evidence>
<protein>
    <recommendedName>
        <fullName evidence="12">Cytochrome P450</fullName>
    </recommendedName>
</protein>
<dbReference type="InterPro" id="IPR036396">
    <property type="entry name" value="Cyt_P450_sf"/>
</dbReference>
<accession>A0ABR3FEL1</accession>
<proteinExistence type="inferred from homology"/>
<dbReference type="Gene3D" id="1.10.630.10">
    <property type="entry name" value="Cytochrome P450"/>
    <property type="match status" value="1"/>
</dbReference>
<dbReference type="InterPro" id="IPR050364">
    <property type="entry name" value="Cytochrome_P450_fung"/>
</dbReference>
<comment type="cofactor">
    <cofactor evidence="1">
        <name>heme</name>
        <dbReference type="ChEBI" id="CHEBI:30413"/>
    </cofactor>
</comment>
<evidence type="ECO:0000256" key="6">
    <source>
        <dbReference type="ARBA" id="ARBA00023004"/>
    </source>
</evidence>
<keyword evidence="6" id="KW-0408">Iron</keyword>
<comment type="caution">
    <text evidence="10">The sequence shown here is derived from an EMBL/GenBank/DDBJ whole genome shotgun (WGS) entry which is preliminary data.</text>
</comment>
<evidence type="ECO:0000256" key="7">
    <source>
        <dbReference type="ARBA" id="ARBA00023033"/>
    </source>
</evidence>
<comment type="similarity">
    <text evidence="2">Belongs to the cytochrome P450 family.</text>
</comment>
<keyword evidence="9" id="KW-0812">Transmembrane</keyword>
<dbReference type="SUPFAM" id="SSF48264">
    <property type="entry name" value="Cytochrome P450"/>
    <property type="match status" value="1"/>
</dbReference>